<dbReference type="Proteomes" id="UP000811246">
    <property type="component" value="Chromosome 16"/>
</dbReference>
<accession>A0A922A6W2</accession>
<feature type="compositionally biased region" description="Polar residues" evidence="6">
    <location>
        <begin position="466"/>
        <end position="475"/>
    </location>
</feature>
<reference evidence="9" key="1">
    <citation type="submission" date="2021-01" db="EMBL/GenBank/DDBJ databases">
        <authorList>
            <person name="Lovell J.T."/>
            <person name="Bentley N."/>
            <person name="Bhattarai G."/>
            <person name="Jenkins J.W."/>
            <person name="Sreedasyam A."/>
            <person name="Alarcon Y."/>
            <person name="Bock C."/>
            <person name="Boston L."/>
            <person name="Carlson J."/>
            <person name="Cervantes K."/>
            <person name="Clermont K."/>
            <person name="Krom N."/>
            <person name="Kubenka K."/>
            <person name="Mamidi S."/>
            <person name="Mattison C."/>
            <person name="Monteros M."/>
            <person name="Pisani C."/>
            <person name="Plott C."/>
            <person name="Rajasekar S."/>
            <person name="Rhein H.S."/>
            <person name="Rohla C."/>
            <person name="Song M."/>
            <person name="Hilaire R.S."/>
            <person name="Shu S."/>
            <person name="Wells L."/>
            <person name="Wang X."/>
            <person name="Webber J."/>
            <person name="Heerema R.J."/>
            <person name="Klein P."/>
            <person name="Conner P."/>
            <person name="Grauke L."/>
            <person name="Grimwood J."/>
            <person name="Schmutz J."/>
            <person name="Randall J.J."/>
        </authorList>
    </citation>
    <scope>NUCLEOTIDE SEQUENCE</scope>
    <source>
        <tissue evidence="9">Leaf</tissue>
    </source>
</reference>
<evidence type="ECO:0000313" key="10">
    <source>
        <dbReference type="Proteomes" id="UP000811246"/>
    </source>
</evidence>
<feature type="domain" description="Malectin-like" evidence="8">
    <location>
        <begin position="61"/>
        <end position="193"/>
    </location>
</feature>
<evidence type="ECO:0000256" key="3">
    <source>
        <dbReference type="ARBA" id="ARBA00022729"/>
    </source>
</evidence>
<dbReference type="InterPro" id="IPR024788">
    <property type="entry name" value="Malectin-like_Carb-bd_dom"/>
</dbReference>
<name>A0A922A6W2_CARIL</name>
<evidence type="ECO:0000256" key="4">
    <source>
        <dbReference type="ARBA" id="ARBA00022989"/>
    </source>
</evidence>
<organism evidence="9 10">
    <name type="scientific">Carya illinoinensis</name>
    <name type="common">Pecan</name>
    <dbReference type="NCBI Taxonomy" id="32201"/>
    <lineage>
        <taxon>Eukaryota</taxon>
        <taxon>Viridiplantae</taxon>
        <taxon>Streptophyta</taxon>
        <taxon>Embryophyta</taxon>
        <taxon>Tracheophyta</taxon>
        <taxon>Spermatophyta</taxon>
        <taxon>Magnoliopsida</taxon>
        <taxon>eudicotyledons</taxon>
        <taxon>Gunneridae</taxon>
        <taxon>Pentapetalae</taxon>
        <taxon>rosids</taxon>
        <taxon>fabids</taxon>
        <taxon>Fagales</taxon>
        <taxon>Juglandaceae</taxon>
        <taxon>Carya</taxon>
    </lineage>
</organism>
<keyword evidence="5" id="KW-0472">Membrane</keyword>
<dbReference type="PANTHER" id="PTHR45631:SF44">
    <property type="entry name" value="CARBOHYDRATE-BINDING PROTEIN OF THE ER PROTEIN"/>
    <property type="match status" value="1"/>
</dbReference>
<feature type="region of interest" description="Disordered" evidence="6">
    <location>
        <begin position="444"/>
        <end position="475"/>
    </location>
</feature>
<keyword evidence="4" id="KW-1133">Transmembrane helix</keyword>
<dbReference type="Pfam" id="PF00560">
    <property type="entry name" value="LRR_1"/>
    <property type="match status" value="1"/>
</dbReference>
<sequence>MSFNLIMLSFLTALSAVLIISKPSVAVFLSIDCGGSNSSTYKDERSIVWTGDNAYIHSDEVFPTLKKNCYTILDLDKGQRVLVRATFFYGNYDGKNFAPTFELHFDGNFWATVTTSNFTYVVEEAIYVVKGNATNICLAQTHPDQAPFISALELRSLDAEMYSNVGMNHALFLENRIAHSANQTVRNETDAIDVSAAKDHPPQVVLQNAVGTIGTAWGIGIQTTGLGSKKVPIFIIAYFSEVVRLNSTQKRSIEIVIDNEQFSNDFSPPFGSVLEVYITNITASSNTSFTVGVAAASSLPPIINAHEFYSISNALTEGTNNRDVEGLSALRKEFDVLKQWSVVTRLPSSFTWKWVECNADAIPLNFGLSGSLPDFSSMDVLQKIDLHNNSLNGTIPDFLGSFPDLLLLNLADNRFNGSVPTSLSKNKNLTLMVSGNCLSGMTCKAANVPPPPKQQSPDTPPPPTPNSGSQNSGDSKSVDMLQIILGVGVQISLLSLLLRNF</sequence>
<comment type="subcellular location">
    <subcellularLocation>
        <location evidence="1">Membrane</location>
        <topology evidence="1">Single-pass membrane protein</topology>
    </subcellularLocation>
</comment>
<evidence type="ECO:0000256" key="2">
    <source>
        <dbReference type="ARBA" id="ARBA00022692"/>
    </source>
</evidence>
<dbReference type="AlphaFoldDB" id="A0A922A6W2"/>
<feature type="signal peptide" evidence="7">
    <location>
        <begin position="1"/>
        <end position="26"/>
    </location>
</feature>
<comment type="caution">
    <text evidence="9">The sequence shown here is derived from an EMBL/GenBank/DDBJ whole genome shotgun (WGS) entry which is preliminary data.</text>
</comment>
<evidence type="ECO:0000259" key="8">
    <source>
        <dbReference type="Pfam" id="PF12819"/>
    </source>
</evidence>
<evidence type="ECO:0000256" key="7">
    <source>
        <dbReference type="SAM" id="SignalP"/>
    </source>
</evidence>
<dbReference type="Pfam" id="PF12819">
    <property type="entry name" value="Malectin_like"/>
    <property type="match status" value="1"/>
</dbReference>
<protein>
    <recommendedName>
        <fullName evidence="8">Malectin-like domain-containing protein</fullName>
    </recommendedName>
</protein>
<proteinExistence type="predicted"/>
<dbReference type="PANTHER" id="PTHR45631">
    <property type="entry name" value="OS07G0107800 PROTEIN-RELATED"/>
    <property type="match status" value="1"/>
</dbReference>
<dbReference type="InterPro" id="IPR001611">
    <property type="entry name" value="Leu-rich_rpt"/>
</dbReference>
<keyword evidence="2" id="KW-0812">Transmembrane</keyword>
<keyword evidence="3 7" id="KW-0732">Signal</keyword>
<evidence type="ECO:0000256" key="6">
    <source>
        <dbReference type="SAM" id="MobiDB-lite"/>
    </source>
</evidence>
<gene>
    <name evidence="9" type="ORF">I3842_16G095800</name>
</gene>
<evidence type="ECO:0000256" key="5">
    <source>
        <dbReference type="ARBA" id="ARBA00023136"/>
    </source>
</evidence>
<feature type="chain" id="PRO_5037518487" description="Malectin-like domain-containing protein" evidence="7">
    <location>
        <begin position="27"/>
        <end position="501"/>
    </location>
</feature>
<dbReference type="EMBL" id="CM031840">
    <property type="protein sequence ID" value="KAG6673116.1"/>
    <property type="molecule type" value="Genomic_DNA"/>
</dbReference>
<evidence type="ECO:0000313" key="9">
    <source>
        <dbReference type="EMBL" id="KAG6673116.1"/>
    </source>
</evidence>
<dbReference type="GO" id="GO:0016020">
    <property type="term" value="C:membrane"/>
    <property type="evidence" value="ECO:0007669"/>
    <property type="project" value="UniProtKB-SubCell"/>
</dbReference>
<evidence type="ECO:0000256" key="1">
    <source>
        <dbReference type="ARBA" id="ARBA00004167"/>
    </source>
</evidence>
<feature type="compositionally biased region" description="Pro residues" evidence="6">
    <location>
        <begin position="448"/>
        <end position="465"/>
    </location>
</feature>